<gene>
    <name evidence="5" type="ORF">OPKNFCMD_3831</name>
</gene>
<reference evidence="5" key="2">
    <citation type="submission" date="2021-08" db="EMBL/GenBank/DDBJ databases">
        <authorList>
            <person name="Tani A."/>
            <person name="Ola A."/>
            <person name="Ogura Y."/>
            <person name="Katsura K."/>
            <person name="Hayashi T."/>
        </authorList>
    </citation>
    <scope>NUCLEOTIDE SEQUENCE</scope>
    <source>
        <strain evidence="5">KCTC 52305</strain>
    </source>
</reference>
<dbReference type="Gene3D" id="3.55.50.10">
    <property type="entry name" value="Baseplate protein-like domains"/>
    <property type="match status" value="1"/>
</dbReference>
<reference evidence="5" key="1">
    <citation type="journal article" date="2021" name="Front. Microbiol.">
        <title>Comprehensive Comparative Genomics and Phenotyping of Methylobacterium Species.</title>
        <authorList>
            <person name="Alessa O."/>
            <person name="Ogura Y."/>
            <person name="Fujitani Y."/>
            <person name="Takami H."/>
            <person name="Hayashi T."/>
            <person name="Sahin N."/>
            <person name="Tani A."/>
        </authorList>
    </citation>
    <scope>NUCLEOTIDE SEQUENCE</scope>
    <source>
        <strain evidence="5">KCTC 52305</strain>
    </source>
</reference>
<accession>A0ABQ4R1S1</accession>
<feature type="domain" description="Tail protein NMB1110-like C-terminal" evidence="3">
    <location>
        <begin position="275"/>
        <end position="333"/>
    </location>
</feature>
<name>A0ABQ4R1S1_9HYPH</name>
<dbReference type="RefSeq" id="WP_128562127.1">
    <property type="nucleotide sequence ID" value="NZ_BPQH01000012.1"/>
</dbReference>
<evidence type="ECO:0000259" key="2">
    <source>
        <dbReference type="Pfam" id="PF21683"/>
    </source>
</evidence>
<evidence type="ECO:0000313" key="6">
    <source>
        <dbReference type="Proteomes" id="UP001055167"/>
    </source>
</evidence>
<dbReference type="InterPro" id="IPR054034">
    <property type="entry name" value="NMB1110-like_C"/>
</dbReference>
<sequence>MPFVEEIVTLIVDGHGLIGWQDVSVDRSMESAEISFTLGATNPSWSAEAKALRHGREVEIRTAPAGRGGGELLVKGHVTAYGAKYGKSSKAVTVEGKSKSADAVDCHPVKHKTGRFENKTLLEIANELDEVRCGYSTDQKLEPIPKVQRRPTDTIHQTIEREARRLGLMLSGQPDGSVKITRAGTKRHAGALVLGQSPIEDLDVRIKCDAKHSPIVGRGQRAKGTGKESLRLEEQETDPSVGRNRPLLIIPEGDWTKKELKKRLRWERLRRAAYGTTITVKVSTWRDEAGQLWTPGHLMAIQVDPEDVDSDFALSTVNFRQDREGGTLAYLTFVDPKAQGGKKGSGTSDSAFDAGSGVDEE</sequence>
<feature type="compositionally biased region" description="Basic and acidic residues" evidence="1">
    <location>
        <begin position="225"/>
        <end position="234"/>
    </location>
</feature>
<feature type="region of interest" description="Disordered" evidence="1">
    <location>
        <begin position="336"/>
        <end position="361"/>
    </location>
</feature>
<feature type="domain" description="Baseplate hub protein gp44/GpP-like second" evidence="4">
    <location>
        <begin position="101"/>
        <end position="182"/>
    </location>
</feature>
<dbReference type="InterPro" id="IPR026276">
    <property type="entry name" value="Baseplate_GpP"/>
</dbReference>
<feature type="region of interest" description="Disordered" evidence="1">
    <location>
        <begin position="216"/>
        <end position="244"/>
    </location>
</feature>
<dbReference type="EMBL" id="BPQH01000012">
    <property type="protein sequence ID" value="GJD51080.1"/>
    <property type="molecule type" value="Genomic_DNA"/>
</dbReference>
<dbReference type="Gene3D" id="3.30.1920.10">
    <property type="entry name" value="Baseplate protein-like domains - 2 layer sandwich fold"/>
    <property type="match status" value="1"/>
</dbReference>
<dbReference type="Proteomes" id="UP001055167">
    <property type="component" value="Unassembled WGS sequence"/>
</dbReference>
<evidence type="ECO:0000259" key="3">
    <source>
        <dbReference type="Pfam" id="PF22174"/>
    </source>
</evidence>
<dbReference type="SUPFAM" id="SSF69279">
    <property type="entry name" value="Phage tail proteins"/>
    <property type="match status" value="2"/>
</dbReference>
<comment type="caution">
    <text evidence="5">The sequence shown here is derived from an EMBL/GenBank/DDBJ whole genome shotgun (WGS) entry which is preliminary data.</text>
</comment>
<evidence type="ECO:0000256" key="1">
    <source>
        <dbReference type="SAM" id="MobiDB-lite"/>
    </source>
</evidence>
<protein>
    <recommendedName>
        <fullName evidence="7">Baseplate protein</fullName>
    </recommendedName>
</protein>
<dbReference type="InterPro" id="IPR049354">
    <property type="entry name" value="GpP-like_N"/>
</dbReference>
<evidence type="ECO:0000259" key="4">
    <source>
        <dbReference type="Pfam" id="PF22255"/>
    </source>
</evidence>
<dbReference type="Gene3D" id="2.30.300.10">
    <property type="entry name" value="Baseplate protein-like domain - beta roll fold"/>
    <property type="match status" value="1"/>
</dbReference>
<feature type="domain" description="Baseplate hub protein gp44-like N-terminal" evidence="2">
    <location>
        <begin position="8"/>
        <end position="97"/>
    </location>
</feature>
<keyword evidence="6" id="KW-1185">Reference proteome</keyword>
<dbReference type="PIRSF" id="PIRSF004440">
    <property type="entry name" value="GpP"/>
    <property type="match status" value="1"/>
</dbReference>
<dbReference type="InterPro" id="IPR023399">
    <property type="entry name" value="Baseplate-like_2-layer_sand"/>
</dbReference>
<proteinExistence type="predicted"/>
<organism evidence="5 6">
    <name type="scientific">Methylobacterium crusticola</name>
    <dbReference type="NCBI Taxonomy" id="1697972"/>
    <lineage>
        <taxon>Bacteria</taxon>
        <taxon>Pseudomonadati</taxon>
        <taxon>Pseudomonadota</taxon>
        <taxon>Alphaproteobacteria</taxon>
        <taxon>Hyphomicrobiales</taxon>
        <taxon>Methylobacteriaceae</taxon>
        <taxon>Methylobacterium</taxon>
    </lineage>
</organism>
<evidence type="ECO:0008006" key="7">
    <source>
        <dbReference type="Google" id="ProtNLM"/>
    </source>
</evidence>
<dbReference type="Pfam" id="PF22255">
    <property type="entry name" value="Gp44-like_2nd"/>
    <property type="match status" value="1"/>
</dbReference>
<dbReference type="Pfam" id="PF21683">
    <property type="entry name" value="GpP-like_1st"/>
    <property type="match status" value="1"/>
</dbReference>
<dbReference type="Pfam" id="PF22174">
    <property type="entry name" value="NMB1110-like_C"/>
    <property type="match status" value="1"/>
</dbReference>
<dbReference type="InterPro" id="IPR053981">
    <property type="entry name" value="Gp44/GpP-like_2nd"/>
</dbReference>
<evidence type="ECO:0000313" key="5">
    <source>
        <dbReference type="EMBL" id="GJD51080.1"/>
    </source>
</evidence>